<protein>
    <recommendedName>
        <fullName evidence="13">TIR domain-containing protein</fullName>
    </recommendedName>
</protein>
<dbReference type="AlphaFoldDB" id="A0A6J8ATX5"/>
<dbReference type="InterPro" id="IPR000483">
    <property type="entry name" value="Cys-rich_flank_reg_C"/>
</dbReference>
<feature type="signal peptide" evidence="12">
    <location>
        <begin position="1"/>
        <end position="17"/>
    </location>
</feature>
<dbReference type="PANTHER" id="PTHR24365:SF541">
    <property type="entry name" value="PROTEIN TOLL-RELATED"/>
    <property type="match status" value="1"/>
</dbReference>
<dbReference type="PANTHER" id="PTHR24365">
    <property type="entry name" value="TOLL-LIKE RECEPTOR"/>
    <property type="match status" value="1"/>
</dbReference>
<dbReference type="SMART" id="SM00082">
    <property type="entry name" value="LRRCT"/>
    <property type="match status" value="2"/>
</dbReference>
<dbReference type="SMART" id="SM00255">
    <property type="entry name" value="TIR"/>
    <property type="match status" value="1"/>
</dbReference>
<keyword evidence="7 11" id="KW-1133">Transmembrane helix</keyword>
<evidence type="ECO:0000256" key="7">
    <source>
        <dbReference type="ARBA" id="ARBA00022989"/>
    </source>
</evidence>
<feature type="domain" description="TIR" evidence="13">
    <location>
        <begin position="556"/>
        <end position="695"/>
    </location>
</feature>
<evidence type="ECO:0000256" key="9">
    <source>
        <dbReference type="ARBA" id="ARBA00023170"/>
    </source>
</evidence>
<dbReference type="Gene3D" id="3.40.50.10140">
    <property type="entry name" value="Toll/interleukin-1 receptor homology (TIR) domain"/>
    <property type="match status" value="1"/>
</dbReference>
<keyword evidence="10" id="KW-0325">Glycoprotein</keyword>
<evidence type="ECO:0000256" key="4">
    <source>
        <dbReference type="ARBA" id="ARBA00022692"/>
    </source>
</evidence>
<dbReference type="InterPro" id="IPR003591">
    <property type="entry name" value="Leu-rich_rpt_typical-subtyp"/>
</dbReference>
<sequence length="699" mass="81699">MEICVLLVLVISKTSNAGYFKWITKAVSTQNLMCPLSCKEITGLYGHFGGAPDIKCCAYRSRPIWLIGKSTSSICELYLKNSGTYHCSKNTIFYKIIHTNTYMTSIPKRLLHSNQTVEIDFKFNKIENITGSDFECFPLLDTLDLSFNKISKLENTTFFKLKNLRRLDLSRNVIQYIEPRTFSYRPGSLLFINLRGNILISVDVTNVFVGYWFSKLYFDFNRISKFTNQLHWKMENVSGGGDIFMGHNNMSHLPNISDIGFTRRSIVKIISFKYSLRLGGNPWFCDCKFAWFVPLLKLARKNFDVGGRMVCKYPISLRETLAVCVPEDLFVCNISVEQKCPLSCNCFEQPSKKRVVVNCSHSRKYKIPSAFPQKANLDIDLSHNFIMIFENRAYLNRTVAINLSFNKIKVLDPLVFSIQTLKIINVENNQITDIHRNIQLVQNGRKIVIGNITIECSCRKKWIANWLENQNRLLVRHDRIVCRQINEELITFYMTDNCIFRKKYLAYEQYLILGSFLIVLIATLTRLIFKYEIYLLFRKFRHKFKLNVINPVEQSSTFDIYISFSEDKEDISKWVIGVLTTHLETIGFKVCLPPRDFDLGGVHVDQIMNYTASSKNYVVVLSDDYLKTQYQVIEWGHIWNKYKRNINSNILVINYDMLHSKNIKDQRLKAFLRLQYSIDFSNFDKKLLKKIENEFRCKR</sequence>
<name>A0A6J8ATX5_MYTCO</name>
<evidence type="ECO:0000256" key="1">
    <source>
        <dbReference type="ARBA" id="ARBA00004479"/>
    </source>
</evidence>
<dbReference type="GO" id="GO:0038023">
    <property type="term" value="F:signaling receptor activity"/>
    <property type="evidence" value="ECO:0007669"/>
    <property type="project" value="TreeGrafter"/>
</dbReference>
<keyword evidence="5 12" id="KW-0732">Signal</keyword>
<gene>
    <name evidence="14" type="ORF">MCOR_11437</name>
</gene>
<dbReference type="Pfam" id="PF01582">
    <property type="entry name" value="TIR"/>
    <property type="match status" value="1"/>
</dbReference>
<feature type="transmembrane region" description="Helical" evidence="11">
    <location>
        <begin position="510"/>
        <end position="529"/>
    </location>
</feature>
<dbReference type="InterPro" id="IPR035897">
    <property type="entry name" value="Toll_tir_struct_dom_sf"/>
</dbReference>
<dbReference type="SUPFAM" id="SSF52058">
    <property type="entry name" value="L domain-like"/>
    <property type="match status" value="2"/>
</dbReference>
<evidence type="ECO:0000256" key="6">
    <source>
        <dbReference type="ARBA" id="ARBA00022737"/>
    </source>
</evidence>
<evidence type="ECO:0000256" key="11">
    <source>
        <dbReference type="SAM" id="Phobius"/>
    </source>
</evidence>
<evidence type="ECO:0000313" key="15">
    <source>
        <dbReference type="Proteomes" id="UP000507470"/>
    </source>
</evidence>
<evidence type="ECO:0000256" key="5">
    <source>
        <dbReference type="ARBA" id="ARBA00022729"/>
    </source>
</evidence>
<evidence type="ECO:0000256" key="12">
    <source>
        <dbReference type="SAM" id="SignalP"/>
    </source>
</evidence>
<dbReference type="Pfam" id="PF13855">
    <property type="entry name" value="LRR_8"/>
    <property type="match status" value="1"/>
</dbReference>
<dbReference type="PROSITE" id="PS51450">
    <property type="entry name" value="LRR"/>
    <property type="match status" value="2"/>
</dbReference>
<organism evidence="14 15">
    <name type="scientific">Mytilus coruscus</name>
    <name type="common">Sea mussel</name>
    <dbReference type="NCBI Taxonomy" id="42192"/>
    <lineage>
        <taxon>Eukaryota</taxon>
        <taxon>Metazoa</taxon>
        <taxon>Spiralia</taxon>
        <taxon>Lophotrochozoa</taxon>
        <taxon>Mollusca</taxon>
        <taxon>Bivalvia</taxon>
        <taxon>Autobranchia</taxon>
        <taxon>Pteriomorphia</taxon>
        <taxon>Mytilida</taxon>
        <taxon>Mytiloidea</taxon>
        <taxon>Mytilidae</taxon>
        <taxon>Mytilinae</taxon>
        <taxon>Mytilus</taxon>
    </lineage>
</organism>
<dbReference type="InterPro" id="IPR001611">
    <property type="entry name" value="Leu-rich_rpt"/>
</dbReference>
<dbReference type="Gene3D" id="3.80.10.10">
    <property type="entry name" value="Ribonuclease Inhibitor"/>
    <property type="match status" value="2"/>
</dbReference>
<proteinExistence type="inferred from homology"/>
<dbReference type="SUPFAM" id="SSF52200">
    <property type="entry name" value="Toll/Interleukin receptor TIR domain"/>
    <property type="match status" value="1"/>
</dbReference>
<keyword evidence="3" id="KW-0433">Leucine-rich repeat</keyword>
<dbReference type="GO" id="GO:0007165">
    <property type="term" value="P:signal transduction"/>
    <property type="evidence" value="ECO:0007669"/>
    <property type="project" value="InterPro"/>
</dbReference>
<evidence type="ECO:0000256" key="8">
    <source>
        <dbReference type="ARBA" id="ARBA00023136"/>
    </source>
</evidence>
<dbReference type="PROSITE" id="PS50104">
    <property type="entry name" value="TIR"/>
    <property type="match status" value="1"/>
</dbReference>
<evidence type="ECO:0000259" key="13">
    <source>
        <dbReference type="PROSITE" id="PS50104"/>
    </source>
</evidence>
<keyword evidence="6" id="KW-0677">Repeat</keyword>
<dbReference type="SMART" id="SM00369">
    <property type="entry name" value="LRR_TYP"/>
    <property type="match status" value="3"/>
</dbReference>
<reference evidence="14 15" key="1">
    <citation type="submission" date="2020-06" db="EMBL/GenBank/DDBJ databases">
        <authorList>
            <person name="Li R."/>
            <person name="Bekaert M."/>
        </authorList>
    </citation>
    <scope>NUCLEOTIDE SEQUENCE [LARGE SCALE GENOMIC DNA]</scope>
    <source>
        <strain evidence="15">wild</strain>
    </source>
</reference>
<evidence type="ECO:0000256" key="2">
    <source>
        <dbReference type="ARBA" id="ARBA00009634"/>
    </source>
</evidence>
<dbReference type="GO" id="GO:0005886">
    <property type="term" value="C:plasma membrane"/>
    <property type="evidence" value="ECO:0007669"/>
    <property type="project" value="TreeGrafter"/>
</dbReference>
<dbReference type="EMBL" id="CACVKT020001974">
    <property type="protein sequence ID" value="CAC5373825.1"/>
    <property type="molecule type" value="Genomic_DNA"/>
</dbReference>
<dbReference type="InterPro" id="IPR032675">
    <property type="entry name" value="LRR_dom_sf"/>
</dbReference>
<keyword evidence="4 11" id="KW-0812">Transmembrane</keyword>
<dbReference type="Proteomes" id="UP000507470">
    <property type="component" value="Unassembled WGS sequence"/>
</dbReference>
<evidence type="ECO:0000256" key="10">
    <source>
        <dbReference type="ARBA" id="ARBA00023180"/>
    </source>
</evidence>
<feature type="chain" id="PRO_5027015890" description="TIR domain-containing protein" evidence="12">
    <location>
        <begin position="18"/>
        <end position="699"/>
    </location>
</feature>
<keyword evidence="8 11" id="KW-0472">Membrane</keyword>
<evidence type="ECO:0000256" key="3">
    <source>
        <dbReference type="ARBA" id="ARBA00022614"/>
    </source>
</evidence>
<comment type="similarity">
    <text evidence="2">Belongs to the Toll-like receptor family.</text>
</comment>
<dbReference type="InterPro" id="IPR000157">
    <property type="entry name" value="TIR_dom"/>
</dbReference>
<dbReference type="OrthoDB" id="6107924at2759"/>
<keyword evidence="9" id="KW-0675">Receptor</keyword>
<accession>A0A6J8ATX5</accession>
<keyword evidence="15" id="KW-1185">Reference proteome</keyword>
<comment type="subcellular location">
    <subcellularLocation>
        <location evidence="1">Membrane</location>
        <topology evidence="1">Single-pass type I membrane protein</topology>
    </subcellularLocation>
</comment>
<evidence type="ECO:0000313" key="14">
    <source>
        <dbReference type="EMBL" id="CAC5373825.1"/>
    </source>
</evidence>